<gene>
    <name evidence="1" type="ORF">P153DRAFT_389367</name>
</gene>
<protein>
    <submittedName>
        <fullName evidence="1">Uncharacterized protein</fullName>
    </submittedName>
</protein>
<sequence>MSASEVLSALHSETPVELLSAFLANRPVELLSAFLSVQPLEPVLIFTSAEDAALFRLRCKQGRILPDLPQTWVYLPMPEGLLRVRTAHMGNVAFEFSSGQAARGFNAGIKGLGEIRGDPGEDSIVNLGMENY</sequence>
<dbReference type="GeneID" id="54411269"/>
<dbReference type="EMBL" id="ML977515">
    <property type="protein sequence ID" value="KAF2125920.1"/>
    <property type="molecule type" value="Genomic_DNA"/>
</dbReference>
<dbReference type="AlphaFoldDB" id="A0A6A6A291"/>
<name>A0A6A6A291_9PLEO</name>
<evidence type="ECO:0000313" key="1">
    <source>
        <dbReference type="EMBL" id="KAF2125920.1"/>
    </source>
</evidence>
<dbReference type="OrthoDB" id="3856336at2759"/>
<accession>A0A6A6A291</accession>
<organism evidence="1 2">
    <name type="scientific">Dothidotthia symphoricarpi CBS 119687</name>
    <dbReference type="NCBI Taxonomy" id="1392245"/>
    <lineage>
        <taxon>Eukaryota</taxon>
        <taxon>Fungi</taxon>
        <taxon>Dikarya</taxon>
        <taxon>Ascomycota</taxon>
        <taxon>Pezizomycotina</taxon>
        <taxon>Dothideomycetes</taxon>
        <taxon>Pleosporomycetidae</taxon>
        <taxon>Pleosporales</taxon>
        <taxon>Dothidotthiaceae</taxon>
        <taxon>Dothidotthia</taxon>
    </lineage>
</organism>
<evidence type="ECO:0000313" key="2">
    <source>
        <dbReference type="Proteomes" id="UP000799771"/>
    </source>
</evidence>
<proteinExistence type="predicted"/>
<keyword evidence="2" id="KW-1185">Reference proteome</keyword>
<reference evidence="1" key="1">
    <citation type="journal article" date="2020" name="Stud. Mycol.">
        <title>101 Dothideomycetes genomes: a test case for predicting lifestyles and emergence of pathogens.</title>
        <authorList>
            <person name="Haridas S."/>
            <person name="Albert R."/>
            <person name="Binder M."/>
            <person name="Bloem J."/>
            <person name="Labutti K."/>
            <person name="Salamov A."/>
            <person name="Andreopoulos B."/>
            <person name="Baker S."/>
            <person name="Barry K."/>
            <person name="Bills G."/>
            <person name="Bluhm B."/>
            <person name="Cannon C."/>
            <person name="Castanera R."/>
            <person name="Culley D."/>
            <person name="Daum C."/>
            <person name="Ezra D."/>
            <person name="Gonzalez J."/>
            <person name="Henrissat B."/>
            <person name="Kuo A."/>
            <person name="Liang C."/>
            <person name="Lipzen A."/>
            <person name="Lutzoni F."/>
            <person name="Magnuson J."/>
            <person name="Mondo S."/>
            <person name="Nolan M."/>
            <person name="Ohm R."/>
            <person name="Pangilinan J."/>
            <person name="Park H.-J."/>
            <person name="Ramirez L."/>
            <person name="Alfaro M."/>
            <person name="Sun H."/>
            <person name="Tritt A."/>
            <person name="Yoshinaga Y."/>
            <person name="Zwiers L.-H."/>
            <person name="Turgeon B."/>
            <person name="Goodwin S."/>
            <person name="Spatafora J."/>
            <person name="Crous P."/>
            <person name="Grigoriev I."/>
        </authorList>
    </citation>
    <scope>NUCLEOTIDE SEQUENCE</scope>
    <source>
        <strain evidence="1">CBS 119687</strain>
    </source>
</reference>
<dbReference type="Proteomes" id="UP000799771">
    <property type="component" value="Unassembled WGS sequence"/>
</dbReference>
<dbReference type="RefSeq" id="XP_033520312.1">
    <property type="nucleotide sequence ID" value="XM_033670837.1"/>
</dbReference>